<evidence type="ECO:0000313" key="3">
    <source>
        <dbReference type="Proteomes" id="UP000266673"/>
    </source>
</evidence>
<dbReference type="EMBL" id="QKWP01000969">
    <property type="protein sequence ID" value="RIB13002.1"/>
    <property type="molecule type" value="Genomic_DNA"/>
</dbReference>
<gene>
    <name evidence="2" type="ORF">C2G38_2249124</name>
</gene>
<name>A0A397UT64_9GLOM</name>
<reference evidence="2 3" key="1">
    <citation type="submission" date="2018-06" db="EMBL/GenBank/DDBJ databases">
        <title>Comparative genomics reveals the genomic features of Rhizophagus irregularis, R. cerebriforme, R. diaphanum and Gigaspora rosea, and their symbiotic lifestyle signature.</title>
        <authorList>
            <person name="Morin E."/>
            <person name="San Clemente H."/>
            <person name="Chen E.C.H."/>
            <person name="De La Providencia I."/>
            <person name="Hainaut M."/>
            <person name="Kuo A."/>
            <person name="Kohler A."/>
            <person name="Murat C."/>
            <person name="Tang N."/>
            <person name="Roy S."/>
            <person name="Loubradou J."/>
            <person name="Henrissat B."/>
            <person name="Grigoriev I.V."/>
            <person name="Corradi N."/>
            <person name="Roux C."/>
            <person name="Martin F.M."/>
        </authorList>
    </citation>
    <scope>NUCLEOTIDE SEQUENCE [LARGE SCALE GENOMIC DNA]</scope>
    <source>
        <strain evidence="2 3">DAOM 194757</strain>
    </source>
</reference>
<dbReference type="PROSITE" id="PS50011">
    <property type="entry name" value="PROTEIN_KINASE_DOM"/>
    <property type="match status" value="1"/>
</dbReference>
<dbReference type="InterPro" id="IPR000719">
    <property type="entry name" value="Prot_kinase_dom"/>
</dbReference>
<feature type="domain" description="Protein kinase" evidence="1">
    <location>
        <begin position="1"/>
        <end position="167"/>
    </location>
</feature>
<dbReference type="Proteomes" id="UP000266673">
    <property type="component" value="Unassembled WGS sequence"/>
</dbReference>
<comment type="caution">
    <text evidence="2">The sequence shown here is derived from an EMBL/GenBank/DDBJ whole genome shotgun (WGS) entry which is preliminary data.</text>
</comment>
<dbReference type="OrthoDB" id="10261027at2759"/>
<dbReference type="GO" id="GO:0005524">
    <property type="term" value="F:ATP binding"/>
    <property type="evidence" value="ECO:0007669"/>
    <property type="project" value="InterPro"/>
</dbReference>
<dbReference type="Gene3D" id="1.10.510.10">
    <property type="entry name" value="Transferase(Phosphotransferase) domain 1"/>
    <property type="match status" value="1"/>
</dbReference>
<evidence type="ECO:0000313" key="2">
    <source>
        <dbReference type="EMBL" id="RIB13002.1"/>
    </source>
</evidence>
<dbReference type="GO" id="GO:0004672">
    <property type="term" value="F:protein kinase activity"/>
    <property type="evidence" value="ECO:0007669"/>
    <property type="project" value="InterPro"/>
</dbReference>
<organism evidence="2 3">
    <name type="scientific">Gigaspora rosea</name>
    <dbReference type="NCBI Taxonomy" id="44941"/>
    <lineage>
        <taxon>Eukaryota</taxon>
        <taxon>Fungi</taxon>
        <taxon>Fungi incertae sedis</taxon>
        <taxon>Mucoromycota</taxon>
        <taxon>Glomeromycotina</taxon>
        <taxon>Glomeromycetes</taxon>
        <taxon>Diversisporales</taxon>
        <taxon>Gigasporaceae</taxon>
        <taxon>Gigaspora</taxon>
    </lineage>
</organism>
<accession>A0A397UT64</accession>
<dbReference type="InterPro" id="IPR011009">
    <property type="entry name" value="Kinase-like_dom_sf"/>
</dbReference>
<sequence>MDISKGLLQIHRAGYVHGDFHSDNILQNQYLNGDKIYYIANLGLSERNDGLDFRISTRKLPYYDIDYDENLAMRIFNGLRSEFAKGIPESYCLAYDIDKQNSVKLFKNGLIIKESFGSVDLIIPTSLTDVPNFSRAILTSKLPNFQNYTNPVNSSYGKLCFTKLFHF</sequence>
<proteinExistence type="predicted"/>
<evidence type="ECO:0000259" key="1">
    <source>
        <dbReference type="PROSITE" id="PS50011"/>
    </source>
</evidence>
<keyword evidence="3" id="KW-1185">Reference proteome</keyword>
<dbReference type="SUPFAM" id="SSF56112">
    <property type="entry name" value="Protein kinase-like (PK-like)"/>
    <property type="match status" value="1"/>
</dbReference>
<dbReference type="AlphaFoldDB" id="A0A397UT64"/>
<protein>
    <recommendedName>
        <fullName evidence="1">Protein kinase domain-containing protein</fullName>
    </recommendedName>
</protein>